<dbReference type="PANTHER" id="PTHR42718">
    <property type="entry name" value="MAJOR FACILITATOR SUPERFAMILY MULTIDRUG TRANSPORTER MFSC"/>
    <property type="match status" value="1"/>
</dbReference>
<feature type="transmembrane region" description="Helical" evidence="5">
    <location>
        <begin position="178"/>
        <end position="198"/>
    </location>
</feature>
<keyword evidence="4 5" id="KW-0472">Membrane</keyword>
<dbReference type="RefSeq" id="WP_021796290.1">
    <property type="nucleotide sequence ID" value="NZ_ACVN02000030.1"/>
</dbReference>
<keyword evidence="2 5" id="KW-0812">Transmembrane</keyword>
<evidence type="ECO:0000256" key="4">
    <source>
        <dbReference type="ARBA" id="ARBA00023136"/>
    </source>
</evidence>
<evidence type="ECO:0000256" key="5">
    <source>
        <dbReference type="SAM" id="Phobius"/>
    </source>
</evidence>
<feature type="transmembrane region" description="Helical" evidence="5">
    <location>
        <begin position="93"/>
        <end position="115"/>
    </location>
</feature>
<evidence type="ECO:0000256" key="1">
    <source>
        <dbReference type="ARBA" id="ARBA00004651"/>
    </source>
</evidence>
<organism evidence="7 8">
    <name type="scientific">Propionibacterium acidifaciens F0233</name>
    <dbReference type="NCBI Taxonomy" id="553198"/>
    <lineage>
        <taxon>Bacteria</taxon>
        <taxon>Bacillati</taxon>
        <taxon>Actinomycetota</taxon>
        <taxon>Actinomycetes</taxon>
        <taxon>Propionibacteriales</taxon>
        <taxon>Propionibacteriaceae</taxon>
        <taxon>Propionibacterium</taxon>
    </lineage>
</organism>
<dbReference type="InterPro" id="IPR036259">
    <property type="entry name" value="MFS_trans_sf"/>
</dbReference>
<dbReference type="Gene3D" id="1.20.1720.10">
    <property type="entry name" value="Multidrug resistance protein D"/>
    <property type="match status" value="1"/>
</dbReference>
<feature type="transmembrane region" description="Helical" evidence="5">
    <location>
        <begin position="210"/>
        <end position="230"/>
    </location>
</feature>
<gene>
    <name evidence="7" type="ORF">HMPREF0682_2952</name>
</gene>
<dbReference type="InterPro" id="IPR011701">
    <property type="entry name" value="MFS"/>
</dbReference>
<dbReference type="AlphaFoldDB" id="U2R0S9"/>
<dbReference type="Proteomes" id="UP000017052">
    <property type="component" value="Unassembled WGS sequence"/>
</dbReference>
<sequence length="526" mass="53647">MSSQQSAPARTARIRVERRRWWGLVVLSVALLMASMDNTILNIALPTLARELHATNDALQWTVDSYQLTYAGFLLVAGSLVDRWGRKRTFTTGVALFGACSVVAALSRGTVMLVAARALTGVGAALLTPSTLAEVSVLFRRPAERTTAFAIWSGANGAGAAVGPLLSGALLAHFGWSSIFLVNVPLAVLCLLGGVWMLPHAAPERADERIDWLGMAASIIGLSVLCWAVISAPGLGLASPLVIGAALVGLVVLGLFVWVQMRAEAPLLDLSLFARRPFAVSVAVSGLVTGGGAGALFVLTQYMQYVLAFTPWQSGLAIMPVAACMLVGAVSAPKVLGAIGIKRTVIAGLVLVALGFGALAVTGSSMAYSHLVVGACAFGLGAGMLMPAATQAVMDSLPPASEGAGSATNSALMQVGSALGVAVIGSLLASTYRARLAGSATVGALDGATREKVLSSAGEAFPMASARGMDELVVTMREAYSSGTALGLGVCSGVVALATVAVAALYPAHARPEAPVAERPADTARV</sequence>
<dbReference type="GeneID" id="95361117"/>
<dbReference type="GO" id="GO:0022857">
    <property type="term" value="F:transmembrane transporter activity"/>
    <property type="evidence" value="ECO:0007669"/>
    <property type="project" value="InterPro"/>
</dbReference>
<evidence type="ECO:0000256" key="2">
    <source>
        <dbReference type="ARBA" id="ARBA00022692"/>
    </source>
</evidence>
<keyword evidence="3 5" id="KW-1133">Transmembrane helix</keyword>
<dbReference type="CDD" id="cd17321">
    <property type="entry name" value="MFS_MMR_MDR_like"/>
    <property type="match status" value="1"/>
</dbReference>
<evidence type="ECO:0000313" key="7">
    <source>
        <dbReference type="EMBL" id="ERK62411.1"/>
    </source>
</evidence>
<feature type="transmembrane region" description="Helical" evidence="5">
    <location>
        <begin position="65"/>
        <end position="81"/>
    </location>
</feature>
<evidence type="ECO:0000256" key="3">
    <source>
        <dbReference type="ARBA" id="ARBA00022989"/>
    </source>
</evidence>
<dbReference type="InterPro" id="IPR020846">
    <property type="entry name" value="MFS_dom"/>
</dbReference>
<feature type="domain" description="Major facilitator superfamily (MFS) profile" evidence="6">
    <location>
        <begin position="23"/>
        <end position="510"/>
    </location>
</feature>
<dbReference type="PROSITE" id="PS50850">
    <property type="entry name" value="MFS"/>
    <property type="match status" value="1"/>
</dbReference>
<accession>U2R0S9</accession>
<feature type="transmembrane region" description="Helical" evidence="5">
    <location>
        <begin position="151"/>
        <end position="172"/>
    </location>
</feature>
<evidence type="ECO:0000259" key="6">
    <source>
        <dbReference type="PROSITE" id="PS50850"/>
    </source>
</evidence>
<feature type="transmembrane region" description="Helical" evidence="5">
    <location>
        <begin position="312"/>
        <end position="332"/>
    </location>
</feature>
<comment type="subcellular location">
    <subcellularLocation>
        <location evidence="1">Cell membrane</location>
        <topology evidence="1">Multi-pass membrane protein</topology>
    </subcellularLocation>
</comment>
<dbReference type="SUPFAM" id="SSF103473">
    <property type="entry name" value="MFS general substrate transporter"/>
    <property type="match status" value="1"/>
</dbReference>
<comment type="caution">
    <text evidence="7">The sequence shown here is derived from an EMBL/GenBank/DDBJ whole genome shotgun (WGS) entry which is preliminary data.</text>
</comment>
<dbReference type="Gene3D" id="1.20.1250.20">
    <property type="entry name" value="MFS general substrate transporter like domains"/>
    <property type="match status" value="1"/>
</dbReference>
<reference evidence="7" key="1">
    <citation type="submission" date="2013-08" db="EMBL/GenBank/DDBJ databases">
        <authorList>
            <person name="Durkin A.S."/>
            <person name="Haft D.R."/>
            <person name="McCorrison J."/>
            <person name="Torralba M."/>
            <person name="Gillis M."/>
            <person name="Haft D.H."/>
            <person name="Methe B."/>
            <person name="Sutton G."/>
            <person name="Nelson K.E."/>
        </authorList>
    </citation>
    <scope>NUCLEOTIDE SEQUENCE [LARGE SCALE GENOMIC DNA]</scope>
    <source>
        <strain evidence="7">F0233</strain>
    </source>
</reference>
<dbReference type="GO" id="GO:0005886">
    <property type="term" value="C:plasma membrane"/>
    <property type="evidence" value="ECO:0007669"/>
    <property type="project" value="UniProtKB-SubCell"/>
</dbReference>
<protein>
    <submittedName>
        <fullName evidence="7">Transporter, major facilitator family protein</fullName>
    </submittedName>
</protein>
<feature type="transmembrane region" description="Helical" evidence="5">
    <location>
        <begin position="367"/>
        <end position="386"/>
    </location>
</feature>
<proteinExistence type="predicted"/>
<feature type="transmembrane region" description="Helical" evidence="5">
    <location>
        <begin position="485"/>
        <end position="506"/>
    </location>
</feature>
<keyword evidence="8" id="KW-1185">Reference proteome</keyword>
<feature type="transmembrane region" description="Helical" evidence="5">
    <location>
        <begin position="344"/>
        <end position="361"/>
    </location>
</feature>
<dbReference type="EMBL" id="ACVN02000030">
    <property type="protein sequence ID" value="ERK62411.1"/>
    <property type="molecule type" value="Genomic_DNA"/>
</dbReference>
<feature type="transmembrane region" description="Helical" evidence="5">
    <location>
        <begin position="236"/>
        <end position="258"/>
    </location>
</feature>
<feature type="transmembrane region" description="Helical" evidence="5">
    <location>
        <begin position="21"/>
        <end position="45"/>
    </location>
</feature>
<evidence type="ECO:0000313" key="8">
    <source>
        <dbReference type="Proteomes" id="UP000017052"/>
    </source>
</evidence>
<name>U2R0S9_9ACTN</name>
<dbReference type="PANTHER" id="PTHR42718:SF42">
    <property type="entry name" value="EXPORT PROTEIN"/>
    <property type="match status" value="1"/>
</dbReference>
<dbReference type="Pfam" id="PF07690">
    <property type="entry name" value="MFS_1"/>
    <property type="match status" value="1"/>
</dbReference>
<feature type="transmembrane region" description="Helical" evidence="5">
    <location>
        <begin position="278"/>
        <end position="300"/>
    </location>
</feature>